<gene>
    <name evidence="1" type="ORF">QAD02_010460</name>
</gene>
<organism evidence="1 2">
    <name type="scientific">Eretmocerus hayati</name>
    <dbReference type="NCBI Taxonomy" id="131215"/>
    <lineage>
        <taxon>Eukaryota</taxon>
        <taxon>Metazoa</taxon>
        <taxon>Ecdysozoa</taxon>
        <taxon>Arthropoda</taxon>
        <taxon>Hexapoda</taxon>
        <taxon>Insecta</taxon>
        <taxon>Pterygota</taxon>
        <taxon>Neoptera</taxon>
        <taxon>Endopterygota</taxon>
        <taxon>Hymenoptera</taxon>
        <taxon>Apocrita</taxon>
        <taxon>Proctotrupomorpha</taxon>
        <taxon>Chalcidoidea</taxon>
        <taxon>Aphelinidae</taxon>
        <taxon>Aphelininae</taxon>
        <taxon>Eretmocerus</taxon>
    </lineage>
</organism>
<protein>
    <submittedName>
        <fullName evidence="1">Uncharacterized protein</fullName>
    </submittedName>
</protein>
<evidence type="ECO:0000313" key="2">
    <source>
        <dbReference type="Proteomes" id="UP001239111"/>
    </source>
</evidence>
<reference evidence="1" key="1">
    <citation type="submission" date="2023-04" db="EMBL/GenBank/DDBJ databases">
        <title>A chromosome-level genome assembly of the parasitoid wasp Eretmocerus hayati.</title>
        <authorList>
            <person name="Zhong Y."/>
            <person name="Liu S."/>
            <person name="Liu Y."/>
        </authorList>
    </citation>
    <scope>NUCLEOTIDE SEQUENCE</scope>
    <source>
        <strain evidence="1">ZJU_SS_LIU_2023</strain>
    </source>
</reference>
<accession>A0ACC2NWL2</accession>
<comment type="caution">
    <text evidence="1">The sequence shown here is derived from an EMBL/GenBank/DDBJ whole genome shotgun (WGS) entry which is preliminary data.</text>
</comment>
<dbReference type="Proteomes" id="UP001239111">
    <property type="component" value="Chromosome 2"/>
</dbReference>
<keyword evidence="2" id="KW-1185">Reference proteome</keyword>
<name>A0ACC2NWL2_9HYME</name>
<evidence type="ECO:0000313" key="1">
    <source>
        <dbReference type="EMBL" id="KAJ8674674.1"/>
    </source>
</evidence>
<sequence length="278" mass="31779">MDGYRDEIIECPKCQVSFIGVAQLAKHAGDHHSRVEIHWRCIRCHKIFKTKQAWACHQPKCSEVIATNEARVHKCEECGGAFTTQRGLSMHIMHQHPETSNRIRRERAEKSNVKKKRTGKVWTEEELARIKRYEIIYRNEKRMNVSIAQHFPGRTCKQVSNARQRIKEMEERGEALPPIEEGQLRRTEGNRESNEGEESTGSTPTEHEEMTSTNTSDDSEIDNGNNVYSVNSVNSSNSGAQMQRNRDEIEAEEEENGRSPPPPKSLKAPEENQKASSV</sequence>
<dbReference type="EMBL" id="CM056742">
    <property type="protein sequence ID" value="KAJ8674674.1"/>
    <property type="molecule type" value="Genomic_DNA"/>
</dbReference>
<proteinExistence type="predicted"/>